<evidence type="ECO:0000256" key="1">
    <source>
        <dbReference type="SAM" id="MobiDB-lite"/>
    </source>
</evidence>
<evidence type="ECO:0000313" key="2">
    <source>
        <dbReference type="EnsemblMetazoa" id="AMIN010892-PA"/>
    </source>
</evidence>
<feature type="compositionally biased region" description="Basic and acidic residues" evidence="1">
    <location>
        <begin position="85"/>
        <end position="102"/>
    </location>
</feature>
<dbReference type="Proteomes" id="UP000075920">
    <property type="component" value="Unassembled WGS sequence"/>
</dbReference>
<dbReference type="PANTHER" id="PTHR13523:SF2">
    <property type="entry name" value="COILED-COIL-HELIX-COILED-COIL-HELIX DOMAIN CONTAINING 2, ISOFORM A-RELATED"/>
    <property type="match status" value="1"/>
</dbReference>
<evidence type="ECO:0000313" key="3">
    <source>
        <dbReference type="Proteomes" id="UP000075920"/>
    </source>
</evidence>
<dbReference type="PANTHER" id="PTHR13523">
    <property type="entry name" value="COILED-COIL-HELIX-COILED-COIL-HELIX DOMAIN CONTAINING 2/NUR77"/>
    <property type="match status" value="1"/>
</dbReference>
<sequence length="164" mass="17464">MPRRDNRSKSVPPSRKATTTDSKSQHGIGQSFPTNATEPSKSPPVPTVAAPAPGSGLFTQMAATAGGVAIGSVLGRAFGGLFERSETKEQSADTVTSDKKSAMETMVAATPEKSASAEECTMEIRQFLSCVDKEMDVQVCEGFKEAMQQCKTKSDSRISLFEHL</sequence>
<dbReference type="VEuPathDB" id="VectorBase:AMIN010892"/>
<feature type="compositionally biased region" description="Polar residues" evidence="1">
    <location>
        <begin position="16"/>
        <end position="38"/>
    </location>
</feature>
<organism evidence="2 3">
    <name type="scientific">Anopheles minimus</name>
    <dbReference type="NCBI Taxonomy" id="112268"/>
    <lineage>
        <taxon>Eukaryota</taxon>
        <taxon>Metazoa</taxon>
        <taxon>Ecdysozoa</taxon>
        <taxon>Arthropoda</taxon>
        <taxon>Hexapoda</taxon>
        <taxon>Insecta</taxon>
        <taxon>Pterygota</taxon>
        <taxon>Neoptera</taxon>
        <taxon>Endopterygota</taxon>
        <taxon>Diptera</taxon>
        <taxon>Nematocera</taxon>
        <taxon>Culicoidea</taxon>
        <taxon>Culicidae</taxon>
        <taxon>Anophelinae</taxon>
        <taxon>Anopheles</taxon>
    </lineage>
</organism>
<protein>
    <recommendedName>
        <fullName evidence="4">CHCH domain-containing protein</fullName>
    </recommendedName>
</protein>
<dbReference type="STRING" id="112268.A0A182WKG4"/>
<proteinExistence type="predicted"/>
<reference evidence="2" key="2">
    <citation type="submission" date="2020-05" db="UniProtKB">
        <authorList>
            <consortium name="EnsemblMetazoa"/>
        </authorList>
    </citation>
    <scope>IDENTIFICATION</scope>
    <source>
        <strain evidence="2">MINIMUS1</strain>
    </source>
</reference>
<dbReference type="EnsemblMetazoa" id="AMIN010892-RA">
    <property type="protein sequence ID" value="AMIN010892-PA"/>
    <property type="gene ID" value="AMIN010892"/>
</dbReference>
<keyword evidence="3" id="KW-1185">Reference proteome</keyword>
<dbReference type="AlphaFoldDB" id="A0A182WKG4"/>
<dbReference type="GO" id="GO:0005739">
    <property type="term" value="C:mitochondrion"/>
    <property type="evidence" value="ECO:0007669"/>
    <property type="project" value="TreeGrafter"/>
</dbReference>
<evidence type="ECO:0008006" key="4">
    <source>
        <dbReference type="Google" id="ProtNLM"/>
    </source>
</evidence>
<dbReference type="InterPro" id="IPR055304">
    <property type="entry name" value="CHCHD2/10-like"/>
</dbReference>
<reference evidence="3" key="1">
    <citation type="submission" date="2013-03" db="EMBL/GenBank/DDBJ databases">
        <title>The Genome Sequence of Anopheles minimus MINIMUS1.</title>
        <authorList>
            <consortium name="The Broad Institute Genomics Platform"/>
            <person name="Neafsey D.E."/>
            <person name="Walton C."/>
            <person name="Walker B."/>
            <person name="Young S.K."/>
            <person name="Zeng Q."/>
            <person name="Gargeya S."/>
            <person name="Fitzgerald M."/>
            <person name="Haas B."/>
            <person name="Abouelleil A."/>
            <person name="Allen A.W."/>
            <person name="Alvarado L."/>
            <person name="Arachchi H.M."/>
            <person name="Berlin A.M."/>
            <person name="Chapman S.B."/>
            <person name="Gainer-Dewar J."/>
            <person name="Goldberg J."/>
            <person name="Griggs A."/>
            <person name="Gujja S."/>
            <person name="Hansen M."/>
            <person name="Howarth C."/>
            <person name="Imamovic A."/>
            <person name="Ireland A."/>
            <person name="Larimer J."/>
            <person name="McCowan C."/>
            <person name="Murphy C."/>
            <person name="Pearson M."/>
            <person name="Poon T.W."/>
            <person name="Priest M."/>
            <person name="Roberts A."/>
            <person name="Saif S."/>
            <person name="Shea T."/>
            <person name="Sisk P."/>
            <person name="Sykes S."/>
            <person name="Wortman J."/>
            <person name="Nusbaum C."/>
            <person name="Birren B."/>
        </authorList>
    </citation>
    <scope>NUCLEOTIDE SEQUENCE [LARGE SCALE GENOMIC DNA]</scope>
    <source>
        <strain evidence="3">MINIMUS1</strain>
    </source>
</reference>
<dbReference type="GO" id="GO:0007005">
    <property type="term" value="P:mitochondrion organization"/>
    <property type="evidence" value="ECO:0007669"/>
    <property type="project" value="InterPro"/>
</dbReference>
<dbReference type="GO" id="GO:0005634">
    <property type="term" value="C:nucleus"/>
    <property type="evidence" value="ECO:0007669"/>
    <property type="project" value="TreeGrafter"/>
</dbReference>
<feature type="region of interest" description="Disordered" evidence="1">
    <location>
        <begin position="85"/>
        <end position="105"/>
    </location>
</feature>
<name>A0A182WKG4_9DIPT</name>
<feature type="region of interest" description="Disordered" evidence="1">
    <location>
        <begin position="1"/>
        <end position="55"/>
    </location>
</feature>
<accession>A0A182WKG4</accession>